<feature type="region of interest" description="Disordered" evidence="1">
    <location>
        <begin position="106"/>
        <end position="141"/>
    </location>
</feature>
<dbReference type="OrthoDB" id="1421156at2759"/>
<dbReference type="EMBL" id="ML977156">
    <property type="protein sequence ID" value="KAF1986687.1"/>
    <property type="molecule type" value="Genomic_DNA"/>
</dbReference>
<name>A0A6G1H0W5_9PEZI</name>
<evidence type="ECO:0000256" key="1">
    <source>
        <dbReference type="SAM" id="MobiDB-lite"/>
    </source>
</evidence>
<organism evidence="2 3">
    <name type="scientific">Aulographum hederae CBS 113979</name>
    <dbReference type="NCBI Taxonomy" id="1176131"/>
    <lineage>
        <taxon>Eukaryota</taxon>
        <taxon>Fungi</taxon>
        <taxon>Dikarya</taxon>
        <taxon>Ascomycota</taxon>
        <taxon>Pezizomycotina</taxon>
        <taxon>Dothideomycetes</taxon>
        <taxon>Pleosporomycetidae</taxon>
        <taxon>Aulographales</taxon>
        <taxon>Aulographaceae</taxon>
    </lineage>
</organism>
<feature type="compositionally biased region" description="Polar residues" evidence="1">
    <location>
        <begin position="221"/>
        <end position="230"/>
    </location>
</feature>
<protein>
    <submittedName>
        <fullName evidence="2">Uncharacterized protein</fullName>
    </submittedName>
</protein>
<accession>A0A6G1H0W5</accession>
<feature type="region of interest" description="Disordered" evidence="1">
    <location>
        <begin position="208"/>
        <end position="285"/>
    </location>
</feature>
<evidence type="ECO:0000313" key="3">
    <source>
        <dbReference type="Proteomes" id="UP000800041"/>
    </source>
</evidence>
<dbReference type="AlphaFoldDB" id="A0A6G1H0W5"/>
<evidence type="ECO:0000313" key="2">
    <source>
        <dbReference type="EMBL" id="KAF1986687.1"/>
    </source>
</evidence>
<reference evidence="2" key="1">
    <citation type="journal article" date="2020" name="Stud. Mycol.">
        <title>101 Dothideomycetes genomes: a test case for predicting lifestyles and emergence of pathogens.</title>
        <authorList>
            <person name="Haridas S."/>
            <person name="Albert R."/>
            <person name="Binder M."/>
            <person name="Bloem J."/>
            <person name="Labutti K."/>
            <person name="Salamov A."/>
            <person name="Andreopoulos B."/>
            <person name="Baker S."/>
            <person name="Barry K."/>
            <person name="Bills G."/>
            <person name="Bluhm B."/>
            <person name="Cannon C."/>
            <person name="Castanera R."/>
            <person name="Culley D."/>
            <person name="Daum C."/>
            <person name="Ezra D."/>
            <person name="Gonzalez J."/>
            <person name="Henrissat B."/>
            <person name="Kuo A."/>
            <person name="Liang C."/>
            <person name="Lipzen A."/>
            <person name="Lutzoni F."/>
            <person name="Magnuson J."/>
            <person name="Mondo S."/>
            <person name="Nolan M."/>
            <person name="Ohm R."/>
            <person name="Pangilinan J."/>
            <person name="Park H.-J."/>
            <person name="Ramirez L."/>
            <person name="Alfaro M."/>
            <person name="Sun H."/>
            <person name="Tritt A."/>
            <person name="Yoshinaga Y."/>
            <person name="Zwiers L.-H."/>
            <person name="Turgeon B."/>
            <person name="Goodwin S."/>
            <person name="Spatafora J."/>
            <person name="Crous P."/>
            <person name="Grigoriev I."/>
        </authorList>
    </citation>
    <scope>NUCLEOTIDE SEQUENCE</scope>
    <source>
        <strain evidence="2">CBS 113979</strain>
    </source>
</reference>
<gene>
    <name evidence="2" type="ORF">K402DRAFT_85720</name>
</gene>
<sequence>MKGGSEGAEGGDGGDNCTGAFTRTMGIICCHSLKARRDRDPEAALTISDFNEHWHWHRLAFRPPPRIEEDPLLRVQEPVVVKPRGRPQGARNLPISFTRRDLSHWELATQHEPGRPRGTRGSRGTGRRSSASQPSLQLGDREALRTRTALLAGHQEKVVEVQQEQEDIFGDNTFEGLDDDDFVDIDTILTKQLARHTEIDIAAADSIDLTSPPRSLPARNHSASSQSLTIDPTPPPHTHKRQASRLLEHPPKRGANANRGQRARGRGRGRGREEDEFIDEQPEGTFGAFRLDYRRTGRHRAIEIRAQRDWSRKLIES</sequence>
<keyword evidence="3" id="KW-1185">Reference proteome</keyword>
<dbReference type="Proteomes" id="UP000800041">
    <property type="component" value="Unassembled WGS sequence"/>
</dbReference>
<proteinExistence type="predicted"/>